<evidence type="ECO:0000256" key="1">
    <source>
        <dbReference type="SAM" id="MobiDB-lite"/>
    </source>
</evidence>
<name>A0A6A6VVX9_9PEZI</name>
<protein>
    <submittedName>
        <fullName evidence="2">Uncharacterized protein</fullName>
    </submittedName>
</protein>
<feature type="compositionally biased region" description="Low complexity" evidence="1">
    <location>
        <begin position="15"/>
        <end position="36"/>
    </location>
</feature>
<keyword evidence="3" id="KW-1185">Reference proteome</keyword>
<reference evidence="2" key="1">
    <citation type="journal article" date="2020" name="Stud. Mycol.">
        <title>101 Dothideomycetes genomes: a test case for predicting lifestyles and emergence of pathogens.</title>
        <authorList>
            <person name="Haridas S."/>
            <person name="Albert R."/>
            <person name="Binder M."/>
            <person name="Bloem J."/>
            <person name="Labutti K."/>
            <person name="Salamov A."/>
            <person name="Andreopoulos B."/>
            <person name="Baker S."/>
            <person name="Barry K."/>
            <person name="Bills G."/>
            <person name="Bluhm B."/>
            <person name="Cannon C."/>
            <person name="Castanera R."/>
            <person name="Culley D."/>
            <person name="Daum C."/>
            <person name="Ezra D."/>
            <person name="Gonzalez J."/>
            <person name="Henrissat B."/>
            <person name="Kuo A."/>
            <person name="Liang C."/>
            <person name="Lipzen A."/>
            <person name="Lutzoni F."/>
            <person name="Magnuson J."/>
            <person name="Mondo S."/>
            <person name="Nolan M."/>
            <person name="Ohm R."/>
            <person name="Pangilinan J."/>
            <person name="Park H.-J."/>
            <person name="Ramirez L."/>
            <person name="Alfaro M."/>
            <person name="Sun H."/>
            <person name="Tritt A."/>
            <person name="Yoshinaga Y."/>
            <person name="Zwiers L.-H."/>
            <person name="Turgeon B."/>
            <person name="Goodwin S."/>
            <person name="Spatafora J."/>
            <person name="Crous P."/>
            <person name="Grigoriev I."/>
        </authorList>
    </citation>
    <scope>NUCLEOTIDE SEQUENCE</scope>
    <source>
        <strain evidence="2">CBS 121739</strain>
    </source>
</reference>
<feature type="region of interest" description="Disordered" evidence="1">
    <location>
        <begin position="1"/>
        <end position="107"/>
    </location>
</feature>
<accession>A0A6A6VVX9</accession>
<dbReference type="EMBL" id="ML996582">
    <property type="protein sequence ID" value="KAF2754019.1"/>
    <property type="molecule type" value="Genomic_DNA"/>
</dbReference>
<dbReference type="Proteomes" id="UP000799437">
    <property type="component" value="Unassembled WGS sequence"/>
</dbReference>
<proteinExistence type="predicted"/>
<feature type="compositionally biased region" description="Low complexity" evidence="1">
    <location>
        <begin position="45"/>
        <end position="101"/>
    </location>
</feature>
<feature type="compositionally biased region" description="Polar residues" evidence="1">
    <location>
        <begin position="1"/>
        <end position="14"/>
    </location>
</feature>
<evidence type="ECO:0000313" key="2">
    <source>
        <dbReference type="EMBL" id="KAF2754019.1"/>
    </source>
</evidence>
<dbReference type="RefSeq" id="XP_033596470.1">
    <property type="nucleotide sequence ID" value="XM_033744794.1"/>
</dbReference>
<sequence>MSMSPASTGSRTQVSTTAMMSHGASASSPSKSPSSGITTMVTPVASSGSKLSSGASSASKMSSSGGATSNPSTKKKTTASPTLSTPTPTEPSPSSEQETPTINPTPVVTHCEPKVNCAAEVQYHFLTDAADDICDHDLARENPLFNPTSKPITRTVTDPDTSMTFNITVSWIPGCTAEKAHFHDSIDCSRALLAPYNLCLAGADDNNVGGSATSGCVRYDVAVDCTPDVPRFMPTCKPSLNCPGGINIARGWWQDSRAAWCDDIKGTRMHPGDPPWFRRYAKLGGEYQIVFRADWVKGCRLLESQPISETTNPDSLYGHVNLCEKMLDAADEECSDGNDFAGFTMLDRCVRVEMMGKCCYGKEQCEKGDPLYGKEEPD</sequence>
<dbReference type="GeneID" id="54485848"/>
<evidence type="ECO:0000313" key="3">
    <source>
        <dbReference type="Proteomes" id="UP000799437"/>
    </source>
</evidence>
<organism evidence="2 3">
    <name type="scientific">Pseudovirgaria hyperparasitica</name>
    <dbReference type="NCBI Taxonomy" id="470096"/>
    <lineage>
        <taxon>Eukaryota</taxon>
        <taxon>Fungi</taxon>
        <taxon>Dikarya</taxon>
        <taxon>Ascomycota</taxon>
        <taxon>Pezizomycotina</taxon>
        <taxon>Dothideomycetes</taxon>
        <taxon>Dothideomycetes incertae sedis</taxon>
        <taxon>Acrospermales</taxon>
        <taxon>Acrospermaceae</taxon>
        <taxon>Pseudovirgaria</taxon>
    </lineage>
</organism>
<dbReference type="AlphaFoldDB" id="A0A6A6VVX9"/>
<gene>
    <name evidence="2" type="ORF">EJ05DRAFT_480025</name>
</gene>